<keyword evidence="7" id="KW-0175">Coiled coil</keyword>
<comment type="subcellular location">
    <subcellularLocation>
        <location evidence="6">Nucleus</location>
    </subcellularLocation>
</comment>
<comment type="catalytic activity">
    <reaction evidence="6">
        <text>ATP-dependent breakage, passage and rejoining of double-stranded DNA.</text>
        <dbReference type="EC" id="5.6.2.2"/>
    </reaction>
</comment>
<evidence type="ECO:0000313" key="10">
    <source>
        <dbReference type="EMBL" id="KAG2444490.1"/>
    </source>
</evidence>
<feature type="binding site" evidence="6">
    <location>
        <position position="157"/>
    </location>
    <ligand>
        <name>ATP</name>
        <dbReference type="ChEBI" id="CHEBI:30616"/>
    </ligand>
</feature>
<dbReference type="OrthoDB" id="1562195at2759"/>
<evidence type="ECO:0000256" key="7">
    <source>
        <dbReference type="SAM" id="Coils"/>
    </source>
</evidence>
<dbReference type="Proteomes" id="UP000650467">
    <property type="component" value="Unassembled WGS sequence"/>
</dbReference>
<evidence type="ECO:0000256" key="3">
    <source>
        <dbReference type="ARBA" id="ARBA00023029"/>
    </source>
</evidence>
<proteinExistence type="inferred from homology"/>
<dbReference type="HAMAP" id="MF_00322">
    <property type="entry name" value="Top6B"/>
    <property type="match status" value="1"/>
</dbReference>
<feature type="binding site" evidence="6">
    <location>
        <position position="45"/>
    </location>
    <ligand>
        <name>ATP</name>
        <dbReference type="ChEBI" id="CHEBI:30616"/>
    </ligand>
</feature>
<dbReference type="CDD" id="cd00823">
    <property type="entry name" value="TopoIIB_Trans"/>
    <property type="match status" value="1"/>
</dbReference>
<dbReference type="EC" id="5.6.2.2" evidence="6"/>
<feature type="coiled-coil region" evidence="7">
    <location>
        <begin position="88"/>
        <end position="118"/>
    </location>
</feature>
<dbReference type="GO" id="GO:0003918">
    <property type="term" value="F:DNA topoisomerase type II (double strand cut, ATP-hydrolyzing) activity"/>
    <property type="evidence" value="ECO:0007669"/>
    <property type="project" value="UniProtKB-UniRule"/>
</dbReference>
<evidence type="ECO:0000256" key="1">
    <source>
        <dbReference type="ARBA" id="ARBA00022741"/>
    </source>
</evidence>
<feature type="binding site" evidence="6">
    <location>
        <begin position="187"/>
        <end position="194"/>
    </location>
    <ligand>
        <name>ATP</name>
        <dbReference type="ChEBI" id="CHEBI:30616"/>
    </ligand>
</feature>
<evidence type="ECO:0000256" key="4">
    <source>
        <dbReference type="ARBA" id="ARBA00023125"/>
    </source>
</evidence>
<organism evidence="10 11">
    <name type="scientific">Chlamydomonas incerta</name>
    <dbReference type="NCBI Taxonomy" id="51695"/>
    <lineage>
        <taxon>Eukaryota</taxon>
        <taxon>Viridiplantae</taxon>
        <taxon>Chlorophyta</taxon>
        <taxon>core chlorophytes</taxon>
        <taxon>Chlorophyceae</taxon>
        <taxon>CS clade</taxon>
        <taxon>Chlamydomonadales</taxon>
        <taxon>Chlamydomonadaceae</taxon>
        <taxon>Chlamydomonas</taxon>
    </lineage>
</organism>
<dbReference type="EMBL" id="JAEHOC010000002">
    <property type="protein sequence ID" value="KAG2444490.1"/>
    <property type="molecule type" value="Genomic_DNA"/>
</dbReference>
<protein>
    <recommendedName>
        <fullName evidence="6">DNA topoisomerase 6 subunit B</fullName>
        <ecNumber evidence="6">5.6.2.2</ecNumber>
    </recommendedName>
</protein>
<dbReference type="SUPFAM" id="SSF54211">
    <property type="entry name" value="Ribosomal protein S5 domain 2-like"/>
    <property type="match status" value="1"/>
</dbReference>
<dbReference type="NCBIfam" id="NF003218">
    <property type="entry name" value="PRK04184.1"/>
    <property type="match status" value="1"/>
</dbReference>
<dbReference type="Gene3D" id="1.10.8.50">
    <property type="match status" value="1"/>
</dbReference>
<dbReference type="PANTHER" id="PTHR48444">
    <property type="entry name" value="DNA TOPOISOMERASE 6 SUBUNIT B"/>
    <property type="match status" value="1"/>
</dbReference>
<feature type="binding site" evidence="6">
    <location>
        <begin position="178"/>
        <end position="179"/>
    </location>
    <ligand>
        <name>ATP</name>
        <dbReference type="ChEBI" id="CHEBI:30616"/>
    </ligand>
</feature>
<comment type="similarity">
    <text evidence="6">Belongs to the TOP6B family.</text>
</comment>
<dbReference type="InterPro" id="IPR005734">
    <property type="entry name" value="TopoVI_B"/>
</dbReference>
<dbReference type="InterPro" id="IPR014721">
    <property type="entry name" value="Ribsml_uS5_D2-typ_fold_subgr"/>
</dbReference>
<dbReference type="PANTHER" id="PTHR48444:SF1">
    <property type="entry name" value="DNA TOPOISOMERASE 6 SUBUNIT B"/>
    <property type="match status" value="1"/>
</dbReference>
<feature type="binding site" evidence="6">
    <location>
        <position position="513"/>
    </location>
    <ligand>
        <name>ATP</name>
        <dbReference type="ChEBI" id="CHEBI:30616"/>
    </ligand>
</feature>
<dbReference type="GO" id="GO:0009330">
    <property type="term" value="C:DNA topoisomerase type II (double strand cut, ATP-hydrolyzing) complex"/>
    <property type="evidence" value="ECO:0007669"/>
    <property type="project" value="UniProtKB-UniRule"/>
</dbReference>
<feature type="domain" description="DNA topoisomerase VI subunit B transducer" evidence="9">
    <location>
        <begin position="395"/>
        <end position="554"/>
    </location>
</feature>
<gene>
    <name evidence="6" type="primary">TOP6B</name>
    <name evidence="10" type="ORF">HXX76_001240</name>
</gene>
<comment type="function">
    <text evidence="6">Component of the DNA topoisomerase VI involved in chromatin organization and progression of endoreduplication cycles. Relaxes both positive and negative superturns and exhibits a strong decatenase activity. The B subunit binds ATP.</text>
</comment>
<keyword evidence="5 6" id="KW-0413">Isomerase</keyword>
<dbReference type="AlphaFoldDB" id="A0A835WBR5"/>
<keyword evidence="3 6" id="KW-0799">Topoisomerase</keyword>
<dbReference type="InterPro" id="IPR020568">
    <property type="entry name" value="Ribosomal_Su5_D2-typ_SF"/>
</dbReference>
<sequence>MAPKAKADALVQKSPAEFFAENKNIAGFDNPGKCLYTTIRELVENALDAAESIGELPAIEITIEEVSKARLNRIRGVEQHDRLDEQLYQDFETEEAKKKRLAKEAREQEKLKKLIEKHGEGSKEAEAKRKELAAAAGAAKPGAAMRGNLFYKVTVKDNGAGMPHKDIPNMLGRVLSGTKYGVKQTRGKFGLGAKMALIWSKMTTGLPFEIISATPRSSSRSHYRLDIDIHKNEPAIHLEELLPNPDGWHGSSLSLTIEGSWSSYRSYILRYLRQIAVITPYAQFAFTYKAEDDKNSVFVGFRRRTDVMPDPPALTKHHPSSVDLELIKRLLRATAAKTLTAFLQKEFDRVDRSLAARVVEEMQAGVEGDMSPKDLDEKQIVRLHQLLHEIRFGDPSGKHLSPAGEYNLRLGVMKELGPDLIATHQGDVRVFEGHAFIVEAAVSVGGKNVKPGINVHRYANRIPLLFEGGSDVITKTALRRINWSAYKINQATDQVGVFVSIVSTKIPFKGAGKEYIGDDVVEMVAAVKAAIQGCCLQLKSKIMRAIAAREQKQRKKTLSKYIPDVANAIYSVLERMAGTAAGDGAAAGAGGGGEEAGPAAKRRRTEGAGVGPRGGLRDERGLLPAVAAREVTAATLASRLSEYVERIDTDMALEYQVQQGLAAGEAKAPLYLMPLSGRHAHGPEVHTSTCVVKLLTGYT</sequence>
<dbReference type="GO" id="GO:0005524">
    <property type="term" value="F:ATP binding"/>
    <property type="evidence" value="ECO:0007669"/>
    <property type="project" value="UniProtKB-UniRule"/>
</dbReference>
<feature type="region of interest" description="Disordered" evidence="8">
    <location>
        <begin position="584"/>
        <end position="616"/>
    </location>
</feature>
<dbReference type="SUPFAM" id="SSF55874">
    <property type="entry name" value="ATPase domain of HSP90 chaperone/DNA topoisomerase II/histidine kinase"/>
    <property type="match status" value="1"/>
</dbReference>
<comment type="caution">
    <text evidence="10">The sequence shown here is derived from an EMBL/GenBank/DDBJ whole genome shotgun (WGS) entry which is preliminary data.</text>
</comment>
<dbReference type="Gene3D" id="3.30.230.10">
    <property type="match status" value="1"/>
</dbReference>
<keyword evidence="6" id="KW-0539">Nucleus</keyword>
<evidence type="ECO:0000256" key="6">
    <source>
        <dbReference type="HAMAP-Rule" id="MF_03165"/>
    </source>
</evidence>
<keyword evidence="2 6" id="KW-0067">ATP-binding</keyword>
<dbReference type="GO" id="GO:0005634">
    <property type="term" value="C:nucleus"/>
    <property type="evidence" value="ECO:0007669"/>
    <property type="project" value="UniProtKB-SubCell"/>
</dbReference>
<dbReference type="InterPro" id="IPR015320">
    <property type="entry name" value="TopoVI_B_transducer"/>
</dbReference>
<comment type="subunit">
    <text evidence="6">Homodimer. Heterotetramer of two TOP6A and two TOP6B subunits.</text>
</comment>
<dbReference type="GO" id="GO:0006265">
    <property type="term" value="P:DNA topological change"/>
    <property type="evidence" value="ECO:0007669"/>
    <property type="project" value="UniProtKB-UniRule"/>
</dbReference>
<accession>A0A835WBR5</accession>
<dbReference type="GO" id="GO:0003677">
    <property type="term" value="F:DNA binding"/>
    <property type="evidence" value="ECO:0007669"/>
    <property type="project" value="UniProtKB-UniRule"/>
</dbReference>
<dbReference type="Pfam" id="PF13589">
    <property type="entry name" value="HATPase_c_3"/>
    <property type="match status" value="1"/>
</dbReference>
<dbReference type="Pfam" id="PF09239">
    <property type="entry name" value="Topo-VIb_trans"/>
    <property type="match status" value="1"/>
</dbReference>
<evidence type="ECO:0000313" key="11">
    <source>
        <dbReference type="Proteomes" id="UP000650467"/>
    </source>
</evidence>
<evidence type="ECO:0000256" key="2">
    <source>
        <dbReference type="ARBA" id="ARBA00022840"/>
    </source>
</evidence>
<keyword evidence="11" id="KW-1185">Reference proteome</keyword>
<feature type="compositionally biased region" description="Gly residues" evidence="8">
    <location>
        <begin position="585"/>
        <end position="595"/>
    </location>
</feature>
<dbReference type="Gene3D" id="3.30.565.10">
    <property type="entry name" value="Histidine kinase-like ATPase, C-terminal domain"/>
    <property type="match status" value="1"/>
</dbReference>
<evidence type="ECO:0000256" key="8">
    <source>
        <dbReference type="SAM" id="MobiDB-lite"/>
    </source>
</evidence>
<reference evidence="10" key="1">
    <citation type="journal article" date="2020" name="bioRxiv">
        <title>Comparative genomics of Chlamydomonas.</title>
        <authorList>
            <person name="Craig R.J."/>
            <person name="Hasan A.R."/>
            <person name="Ness R.W."/>
            <person name="Keightley P.D."/>
        </authorList>
    </citation>
    <scope>NUCLEOTIDE SEQUENCE</scope>
    <source>
        <strain evidence="10">SAG 7.73</strain>
    </source>
</reference>
<evidence type="ECO:0000256" key="5">
    <source>
        <dbReference type="ARBA" id="ARBA00023235"/>
    </source>
</evidence>
<dbReference type="InterPro" id="IPR036890">
    <property type="entry name" value="HATPase_C_sf"/>
</dbReference>
<dbReference type="FunFam" id="3.30.230.10:FF:000050">
    <property type="entry name" value="DNA topoisomerase 6 subunit B"/>
    <property type="match status" value="1"/>
</dbReference>
<evidence type="ECO:0000259" key="9">
    <source>
        <dbReference type="Pfam" id="PF09239"/>
    </source>
</evidence>
<keyword evidence="1 6" id="KW-0547">Nucleotide-binding</keyword>
<keyword evidence="4 6" id="KW-0238">DNA-binding</keyword>
<name>A0A835WBR5_CHLIN</name>